<evidence type="ECO:0008006" key="4">
    <source>
        <dbReference type="Google" id="ProtNLM"/>
    </source>
</evidence>
<sequence length="88" mass="8716">MGTVITVVLIIAMIGAGIALVHRLNAQHGARIAAFRYSEPLPGIGRSRGRNRRPAGPGPAEPGPGPAGPGPAGPPPADDRGQGVGGRG</sequence>
<evidence type="ECO:0000313" key="2">
    <source>
        <dbReference type="EMBL" id="MEU0705919.1"/>
    </source>
</evidence>
<evidence type="ECO:0000256" key="1">
    <source>
        <dbReference type="SAM" id="MobiDB-lite"/>
    </source>
</evidence>
<comment type="caution">
    <text evidence="2">The sequence shown here is derived from an EMBL/GenBank/DDBJ whole genome shotgun (WGS) entry which is preliminary data.</text>
</comment>
<reference evidence="2 3" key="1">
    <citation type="submission" date="2024-06" db="EMBL/GenBank/DDBJ databases">
        <title>The Natural Products Discovery Center: Release of the First 8490 Sequenced Strains for Exploring Actinobacteria Biosynthetic Diversity.</title>
        <authorList>
            <person name="Kalkreuter E."/>
            <person name="Kautsar S.A."/>
            <person name="Yang D."/>
            <person name="Bader C.D."/>
            <person name="Teijaro C.N."/>
            <person name="Fluegel L."/>
            <person name="Davis C.M."/>
            <person name="Simpson J.R."/>
            <person name="Lauterbach L."/>
            <person name="Steele A.D."/>
            <person name="Gui C."/>
            <person name="Meng S."/>
            <person name="Li G."/>
            <person name="Viehrig K."/>
            <person name="Ye F."/>
            <person name="Su P."/>
            <person name="Kiefer A.F."/>
            <person name="Nichols A."/>
            <person name="Cepeda A.J."/>
            <person name="Yan W."/>
            <person name="Fan B."/>
            <person name="Jiang Y."/>
            <person name="Adhikari A."/>
            <person name="Zheng C.-J."/>
            <person name="Schuster L."/>
            <person name="Cowan T.M."/>
            <person name="Smanski M.J."/>
            <person name="Chevrette M.G."/>
            <person name="De Carvalho L.P.S."/>
            <person name="Shen B."/>
        </authorList>
    </citation>
    <scope>NUCLEOTIDE SEQUENCE [LARGE SCALE GENOMIC DNA]</scope>
    <source>
        <strain evidence="2 3">NPDC006337</strain>
    </source>
</reference>
<organism evidence="2 3">
    <name type="scientific">Streptomyces lavendulocolor</name>
    <dbReference type="NCBI Taxonomy" id="67316"/>
    <lineage>
        <taxon>Bacteria</taxon>
        <taxon>Bacillati</taxon>
        <taxon>Actinomycetota</taxon>
        <taxon>Actinomycetes</taxon>
        <taxon>Kitasatosporales</taxon>
        <taxon>Streptomycetaceae</taxon>
        <taxon>Streptomyces</taxon>
    </lineage>
</organism>
<accession>A0ABV2VXA8</accession>
<gene>
    <name evidence="2" type="ORF">ABZ508_00840</name>
</gene>
<name>A0ABV2VXA8_9ACTN</name>
<evidence type="ECO:0000313" key="3">
    <source>
        <dbReference type="Proteomes" id="UP001550378"/>
    </source>
</evidence>
<dbReference type="RefSeq" id="WP_359655850.1">
    <property type="nucleotide sequence ID" value="NZ_JBEXZP010000102.1"/>
</dbReference>
<dbReference type="EMBL" id="JBEXZR010000001">
    <property type="protein sequence ID" value="MEU0705919.1"/>
    <property type="molecule type" value="Genomic_DNA"/>
</dbReference>
<protein>
    <recommendedName>
        <fullName evidence="4">Secreted protein</fullName>
    </recommendedName>
</protein>
<feature type="region of interest" description="Disordered" evidence="1">
    <location>
        <begin position="37"/>
        <end position="88"/>
    </location>
</feature>
<keyword evidence="3" id="KW-1185">Reference proteome</keyword>
<feature type="compositionally biased region" description="Pro residues" evidence="1">
    <location>
        <begin position="56"/>
        <end position="76"/>
    </location>
</feature>
<dbReference type="Proteomes" id="UP001550378">
    <property type="component" value="Unassembled WGS sequence"/>
</dbReference>
<proteinExistence type="predicted"/>